<dbReference type="PANTHER" id="PTHR28243">
    <property type="entry name" value="AGL049CP"/>
    <property type="match status" value="1"/>
</dbReference>
<evidence type="ECO:0000313" key="2">
    <source>
        <dbReference type="EMBL" id="KAG0657699.1"/>
    </source>
</evidence>
<dbReference type="Proteomes" id="UP000777482">
    <property type="component" value="Unassembled WGS sequence"/>
</dbReference>
<accession>A0A9P7B3S8</accession>
<comment type="caution">
    <text evidence="2">The sequence shown here is derived from an EMBL/GenBank/DDBJ whole genome shotgun (WGS) entry which is preliminary data.</text>
</comment>
<evidence type="ECO:0000313" key="3">
    <source>
        <dbReference type="Proteomes" id="UP000777482"/>
    </source>
</evidence>
<proteinExistence type="predicted"/>
<reference evidence="2 3" key="1">
    <citation type="submission" date="2020-11" db="EMBL/GenBank/DDBJ databases">
        <title>Kefir isolates.</title>
        <authorList>
            <person name="Marcisauskas S."/>
            <person name="Kim Y."/>
            <person name="Blasche S."/>
        </authorList>
    </citation>
    <scope>NUCLEOTIDE SEQUENCE [LARGE SCALE GENOMIC DNA]</scope>
    <source>
        <strain evidence="2 3">KR</strain>
    </source>
</reference>
<organism evidence="2 3">
    <name type="scientific">Rhodotorula mucilaginosa</name>
    <name type="common">Yeast</name>
    <name type="synonym">Rhodotorula rubra</name>
    <dbReference type="NCBI Taxonomy" id="5537"/>
    <lineage>
        <taxon>Eukaryota</taxon>
        <taxon>Fungi</taxon>
        <taxon>Dikarya</taxon>
        <taxon>Basidiomycota</taxon>
        <taxon>Pucciniomycotina</taxon>
        <taxon>Microbotryomycetes</taxon>
        <taxon>Sporidiobolales</taxon>
        <taxon>Sporidiobolaceae</taxon>
        <taxon>Rhodotorula</taxon>
    </lineage>
</organism>
<keyword evidence="3" id="KW-1185">Reference proteome</keyword>
<protein>
    <recommendedName>
        <fullName evidence="1">Pyridoxamine 5'-phosphate oxidase Alr4036 family FMN-binding domain-containing protein</fullName>
    </recommendedName>
</protein>
<dbReference type="InterPro" id="IPR024624">
    <property type="entry name" value="Pyridox_Oxase_Alr4036_FMN-bd"/>
</dbReference>
<dbReference type="Pfam" id="PF12766">
    <property type="entry name" value="Pyridox_oxase_2"/>
    <property type="match status" value="1"/>
</dbReference>
<sequence>MTPTAKSLPAWVDRLRDLLTANMKENKDLISYALATTSASDAQQPRVRYVVHRGFVNERRKDGDGSHNLIQDESGNDLISDKLVVTTDARSPKARQLAEQPKVELAWWLAATQHQFRIVGRAYILPSAAFPTHEGTEKATSSGTTEQQQLSFPFPRKQLSPYDGFNWEDERVRQFRKMSPELRASFYRPVPGTKLADSDVKMEDLPQTLPEGIEEAEGEEQKKQVEQALKNFALIVIDANEVDLVDLGSTPDTRTVWTCRDGENWKEEGVVP</sequence>
<dbReference type="AlphaFoldDB" id="A0A9P7B3S8"/>
<evidence type="ECO:0000259" key="1">
    <source>
        <dbReference type="Pfam" id="PF12766"/>
    </source>
</evidence>
<feature type="domain" description="Pyridoxamine 5'-phosphate oxidase Alr4036 family FMN-binding" evidence="1">
    <location>
        <begin position="9"/>
        <end position="125"/>
    </location>
</feature>
<dbReference type="PANTHER" id="PTHR28243:SF1">
    <property type="entry name" value="PYRIDOXAMINE 5'-PHOSPHATE OXIDASE ALR4036 FAMILY FMN-BINDING DOMAIN-CONTAINING PROTEIN"/>
    <property type="match status" value="1"/>
</dbReference>
<dbReference type="EMBL" id="PUHQ01000077">
    <property type="protein sequence ID" value="KAG0657699.1"/>
    <property type="molecule type" value="Genomic_DNA"/>
</dbReference>
<dbReference type="GO" id="GO:0010181">
    <property type="term" value="F:FMN binding"/>
    <property type="evidence" value="ECO:0007669"/>
    <property type="project" value="InterPro"/>
</dbReference>
<gene>
    <name evidence="2" type="ORF">C6P46_006255</name>
</gene>
<dbReference type="Gene3D" id="2.30.110.10">
    <property type="entry name" value="Electron Transport, Fmn-binding Protein, Chain A"/>
    <property type="match status" value="1"/>
</dbReference>
<dbReference type="OrthoDB" id="434253at2759"/>
<name>A0A9P7B3S8_RHOMI</name>
<dbReference type="SUPFAM" id="SSF50475">
    <property type="entry name" value="FMN-binding split barrel"/>
    <property type="match status" value="1"/>
</dbReference>
<dbReference type="InterPro" id="IPR012349">
    <property type="entry name" value="Split_barrel_FMN-bd"/>
</dbReference>